<organism evidence="11 12">
    <name type="scientific">Corchorus capsularis</name>
    <name type="common">Jute</name>
    <dbReference type="NCBI Taxonomy" id="210143"/>
    <lineage>
        <taxon>Eukaryota</taxon>
        <taxon>Viridiplantae</taxon>
        <taxon>Streptophyta</taxon>
        <taxon>Embryophyta</taxon>
        <taxon>Tracheophyta</taxon>
        <taxon>Spermatophyta</taxon>
        <taxon>Magnoliopsida</taxon>
        <taxon>eudicotyledons</taxon>
        <taxon>Gunneridae</taxon>
        <taxon>Pentapetalae</taxon>
        <taxon>rosids</taxon>
        <taxon>malvids</taxon>
        <taxon>Malvales</taxon>
        <taxon>Malvaceae</taxon>
        <taxon>Grewioideae</taxon>
        <taxon>Apeibeae</taxon>
        <taxon>Corchorus</taxon>
    </lineage>
</organism>
<dbReference type="GO" id="GO:0043531">
    <property type="term" value="F:ADP binding"/>
    <property type="evidence" value="ECO:0007669"/>
    <property type="project" value="InterPro"/>
</dbReference>
<dbReference type="InterPro" id="IPR027417">
    <property type="entry name" value="P-loop_NTPase"/>
</dbReference>
<feature type="coiled-coil region" evidence="6">
    <location>
        <begin position="23"/>
        <end position="50"/>
    </location>
</feature>
<dbReference type="InterPro" id="IPR038005">
    <property type="entry name" value="RX-like_CC"/>
</dbReference>
<keyword evidence="1" id="KW-0433">Leucine-rich repeat</keyword>
<dbReference type="Pfam" id="PF18052">
    <property type="entry name" value="Rx_N"/>
    <property type="match status" value="1"/>
</dbReference>
<evidence type="ECO:0000256" key="6">
    <source>
        <dbReference type="SAM" id="Coils"/>
    </source>
</evidence>
<keyword evidence="6" id="KW-0175">Coiled coil</keyword>
<dbReference type="Pfam" id="PF23559">
    <property type="entry name" value="WHD_DRP"/>
    <property type="match status" value="2"/>
</dbReference>
<dbReference type="InterPro" id="IPR032675">
    <property type="entry name" value="LRR_dom_sf"/>
</dbReference>
<dbReference type="GO" id="GO:0005524">
    <property type="term" value="F:ATP binding"/>
    <property type="evidence" value="ECO:0007669"/>
    <property type="project" value="UniProtKB-KW"/>
</dbReference>
<feature type="domain" description="NB-ARC" evidence="7">
    <location>
        <begin position="169"/>
        <end position="348"/>
    </location>
</feature>
<dbReference type="InterPro" id="IPR002182">
    <property type="entry name" value="NB-ARC"/>
</dbReference>
<evidence type="ECO:0000313" key="12">
    <source>
        <dbReference type="Proteomes" id="UP000188268"/>
    </source>
</evidence>
<dbReference type="PANTHER" id="PTHR36766:SF40">
    <property type="entry name" value="DISEASE RESISTANCE PROTEIN RGA3"/>
    <property type="match status" value="1"/>
</dbReference>
<proteinExistence type="predicted"/>
<evidence type="ECO:0000256" key="2">
    <source>
        <dbReference type="ARBA" id="ARBA00022737"/>
    </source>
</evidence>
<dbReference type="FunFam" id="1.10.10.10:FF:000322">
    <property type="entry name" value="Probable disease resistance protein At1g63360"/>
    <property type="match status" value="1"/>
</dbReference>
<keyword evidence="5" id="KW-0067">ATP-binding</keyword>
<dbReference type="Pfam" id="PF00931">
    <property type="entry name" value="NB-ARC"/>
    <property type="match status" value="1"/>
</dbReference>
<reference evidence="11 12" key="1">
    <citation type="submission" date="2013-09" db="EMBL/GenBank/DDBJ databases">
        <title>Corchorus capsularis genome sequencing.</title>
        <authorList>
            <person name="Alam M."/>
            <person name="Haque M.S."/>
            <person name="Islam M.S."/>
            <person name="Emdad E.M."/>
            <person name="Islam M.M."/>
            <person name="Ahmed B."/>
            <person name="Halim A."/>
            <person name="Hossen Q.M.M."/>
            <person name="Hossain M.Z."/>
            <person name="Ahmed R."/>
            <person name="Khan M.M."/>
            <person name="Islam R."/>
            <person name="Rashid M.M."/>
            <person name="Khan S.A."/>
            <person name="Rahman M.S."/>
            <person name="Alam M."/>
        </authorList>
    </citation>
    <scope>NUCLEOTIDE SEQUENCE [LARGE SCALE GENOMIC DNA]</scope>
    <source>
        <strain evidence="12">cv. CVL-1</strain>
        <tissue evidence="11">Whole seedling</tissue>
    </source>
</reference>
<dbReference type="CDD" id="cd14798">
    <property type="entry name" value="RX-CC_like"/>
    <property type="match status" value="1"/>
</dbReference>
<dbReference type="EMBL" id="AWWV01011749">
    <property type="protein sequence ID" value="OMO70922.1"/>
    <property type="molecule type" value="Genomic_DNA"/>
</dbReference>
<dbReference type="OMA" id="EREPEMT"/>
<dbReference type="InterPro" id="IPR058922">
    <property type="entry name" value="WHD_DRP"/>
</dbReference>
<dbReference type="Gene3D" id="1.20.5.4130">
    <property type="match status" value="1"/>
</dbReference>
<dbReference type="Proteomes" id="UP000188268">
    <property type="component" value="Unassembled WGS sequence"/>
</dbReference>
<accession>A0A1R3HKS3</accession>
<sequence length="974" mass="109842">MENLVSTILNQLAMIALEEVNLVRGVDAELEKLTDNLQAIQAVLEDAERRQVMEATVKLWVEKLKDISYDIDDVLDEWNTALLKLQNSEDVKKVCSLPTHPSGFCFCQVGLRHVIAVKIKELNARLVDIVNQKNAYNFASGTGTGRGNQETSRLLTTSIIDVPKVFGREKDTDNIRNMLLSGSSTEGATLRIISIVGMGGLGKTTLARLAFNDAGVESHFDKKIWVCVSDPFDDSRISKEILESLGTGNTDLVGMGAILEEIGKGISGKKIKILLVLDDVWTEDSTRWEPLRNSLLKIASPGSKILITTRKEKVAMVMGSRTTDMYHVGILSLEKCWDLFTHLAFSERTGEDRKKLEGLGGEIVKKCKGLPLVVKTVASLLRFKKSEQQWQNVLESELWNIEKVEEDVFPALFLSYYDLPSILKHCFSYCAIFPQDHVIKKGELIMLWMAQGFLNKTTQHNMMDVVVGSKKGKETKDMEMVGEEYFHELATRSFFQDFEKDENGEIVKCKMHDMVHSFARFLMRKECCLVKVDGLEKPWKANLPSKTIRHLALMMEAEVTFPIPRYNWEKVRSLLIQSDGSNSRRENNLLNSIDKLTCLRTLHLNLGADLQKGMLSRKIGKLIHLRYLNLSYNNVLKTLPEAICDLYNLQIFDLSGCSKLRRLPQGLGKLHNLKYLENKETGKLEFIPKGLKRLTNLRILRKLRVDTNKNSFKLGDLGNLANLQGSLMIRGLYNVKKASEAREARLSTKIGLRHLDLVFDSLNESGGENEAAVVEALQPPPSLQRLEIWYSNGPTLTPSWITYLTMVKTIVLSDCFNWKTLPPLGKLASLESLCIQNMKKVEKVGQEFLGMDTSQEEEDGATTAFPNLTKLAVDNMAVLEDWEYVNPSSKSSGTGVIIMPRLHSLTIKRCPNLKALPHHLFQHQLRELSIEGCPILSQRFEERKGVDWPYISRIPKCSIEPTPETLSLTVPSSC</sequence>
<evidence type="ECO:0000259" key="7">
    <source>
        <dbReference type="Pfam" id="PF00931"/>
    </source>
</evidence>
<dbReference type="STRING" id="210143.A0A1R3HKS3"/>
<evidence type="ECO:0000313" key="11">
    <source>
        <dbReference type="EMBL" id="OMO70922.1"/>
    </source>
</evidence>
<dbReference type="AlphaFoldDB" id="A0A1R3HKS3"/>
<dbReference type="PANTHER" id="PTHR36766">
    <property type="entry name" value="PLANT BROAD-SPECTRUM MILDEW RESISTANCE PROTEIN RPW8"/>
    <property type="match status" value="1"/>
</dbReference>
<keyword evidence="12" id="KW-1185">Reference proteome</keyword>
<keyword evidence="4" id="KW-0611">Plant defense</keyword>
<feature type="domain" description="Disease resistance protein winged helix" evidence="9">
    <location>
        <begin position="472"/>
        <end position="519"/>
    </location>
</feature>
<dbReference type="Gene3D" id="1.10.10.10">
    <property type="entry name" value="Winged helix-like DNA-binding domain superfamily/Winged helix DNA-binding domain"/>
    <property type="match status" value="1"/>
</dbReference>
<dbReference type="InterPro" id="IPR041118">
    <property type="entry name" value="Rx_N"/>
</dbReference>
<keyword evidence="3" id="KW-0547">Nucleotide-binding</keyword>
<evidence type="ECO:0000259" key="8">
    <source>
        <dbReference type="Pfam" id="PF18052"/>
    </source>
</evidence>
<protein>
    <submittedName>
        <fullName evidence="11">Disease resistance protein</fullName>
    </submittedName>
</protein>
<dbReference type="GO" id="GO:0051707">
    <property type="term" value="P:response to other organism"/>
    <property type="evidence" value="ECO:0007669"/>
    <property type="project" value="UniProtKB-ARBA"/>
</dbReference>
<dbReference type="GO" id="GO:0006952">
    <property type="term" value="P:defense response"/>
    <property type="evidence" value="ECO:0007669"/>
    <property type="project" value="UniProtKB-KW"/>
</dbReference>
<dbReference type="OrthoDB" id="5279713at2759"/>
<feature type="domain" description="Disease resistance protein winged helix" evidence="9">
    <location>
        <begin position="432"/>
        <end position="465"/>
    </location>
</feature>
<evidence type="ECO:0000256" key="3">
    <source>
        <dbReference type="ARBA" id="ARBA00022741"/>
    </source>
</evidence>
<evidence type="ECO:0000256" key="5">
    <source>
        <dbReference type="ARBA" id="ARBA00022840"/>
    </source>
</evidence>
<dbReference type="PRINTS" id="PR00364">
    <property type="entry name" value="DISEASERSIST"/>
</dbReference>
<dbReference type="Gramene" id="OMO70922">
    <property type="protein sequence ID" value="OMO70922"/>
    <property type="gene ID" value="CCACVL1_18567"/>
</dbReference>
<comment type="caution">
    <text evidence="11">The sequence shown here is derived from an EMBL/GenBank/DDBJ whole genome shotgun (WGS) entry which is preliminary data.</text>
</comment>
<dbReference type="SUPFAM" id="SSF52540">
    <property type="entry name" value="P-loop containing nucleoside triphosphate hydrolases"/>
    <property type="match status" value="1"/>
</dbReference>
<keyword evidence="2" id="KW-0677">Repeat</keyword>
<name>A0A1R3HKS3_COCAP</name>
<dbReference type="Pfam" id="PF25019">
    <property type="entry name" value="LRR_R13L1-DRL21"/>
    <property type="match status" value="1"/>
</dbReference>
<dbReference type="InterPro" id="IPR036388">
    <property type="entry name" value="WH-like_DNA-bd_sf"/>
</dbReference>
<dbReference type="Gene3D" id="3.40.50.300">
    <property type="entry name" value="P-loop containing nucleotide triphosphate hydrolases"/>
    <property type="match status" value="1"/>
</dbReference>
<dbReference type="InterPro" id="IPR042197">
    <property type="entry name" value="Apaf_helical"/>
</dbReference>
<dbReference type="Gene3D" id="1.10.8.430">
    <property type="entry name" value="Helical domain of apoptotic protease-activating factors"/>
    <property type="match status" value="1"/>
</dbReference>
<feature type="domain" description="R13L1/DRL21-like LRR repeat region" evidence="10">
    <location>
        <begin position="714"/>
        <end position="838"/>
    </location>
</feature>
<dbReference type="InterPro" id="IPR056789">
    <property type="entry name" value="LRR_R13L1-DRL21"/>
</dbReference>
<dbReference type="SUPFAM" id="SSF52058">
    <property type="entry name" value="L domain-like"/>
    <property type="match status" value="1"/>
</dbReference>
<evidence type="ECO:0000256" key="4">
    <source>
        <dbReference type="ARBA" id="ARBA00022821"/>
    </source>
</evidence>
<dbReference type="Gene3D" id="3.80.10.10">
    <property type="entry name" value="Ribonuclease Inhibitor"/>
    <property type="match status" value="1"/>
</dbReference>
<evidence type="ECO:0000256" key="1">
    <source>
        <dbReference type="ARBA" id="ARBA00022614"/>
    </source>
</evidence>
<evidence type="ECO:0000259" key="10">
    <source>
        <dbReference type="Pfam" id="PF25019"/>
    </source>
</evidence>
<feature type="domain" description="Disease resistance N-terminal" evidence="8">
    <location>
        <begin position="5"/>
        <end position="89"/>
    </location>
</feature>
<evidence type="ECO:0000259" key="9">
    <source>
        <dbReference type="Pfam" id="PF23559"/>
    </source>
</evidence>
<gene>
    <name evidence="11" type="ORF">CCACVL1_18567</name>
</gene>